<dbReference type="Gene3D" id="1.10.1070.11">
    <property type="entry name" value="Phosphatidylinositol 3-/4-kinase, catalytic domain"/>
    <property type="match status" value="1"/>
</dbReference>
<feature type="domain" description="Cullin family profile" evidence="31">
    <location>
        <begin position="3368"/>
        <end position="3624"/>
    </location>
</feature>
<keyword evidence="15" id="KW-0418">Kinase</keyword>
<dbReference type="FunFam" id="3.30.1010.10:FF:000019">
    <property type="entry name" value="Serine/threonine-protein kinase Tel1"/>
    <property type="match status" value="1"/>
</dbReference>
<feature type="domain" description="PI3K/PI4K catalytic" evidence="32">
    <location>
        <begin position="2574"/>
        <end position="2885"/>
    </location>
</feature>
<dbReference type="GO" id="GO:0031625">
    <property type="term" value="F:ubiquitin protein ligase binding"/>
    <property type="evidence" value="ECO:0007669"/>
    <property type="project" value="InterPro"/>
</dbReference>
<protein>
    <recommendedName>
        <fullName evidence="7">Serine/threonine-protein kinase TEL1</fullName>
        <ecNumber evidence="6">2.7.11.1</ecNumber>
    </recommendedName>
    <alternativeName>
        <fullName evidence="22">ATM homolog</fullName>
    </alternativeName>
    <alternativeName>
        <fullName evidence="24 25">DNA-damage checkpoint kinase TEL1</fullName>
    </alternativeName>
    <alternativeName>
        <fullName evidence="8">Serine/threonine-protein kinase tel1</fullName>
    </alternativeName>
    <alternativeName>
        <fullName evidence="23">Telomere length regulation protein 1</fullName>
    </alternativeName>
</protein>
<dbReference type="SMART" id="SM00146">
    <property type="entry name" value="PI3Kc"/>
    <property type="match status" value="1"/>
</dbReference>
<evidence type="ECO:0000259" key="33">
    <source>
        <dbReference type="PROSITE" id="PS51189"/>
    </source>
</evidence>
<evidence type="ECO:0000259" key="31">
    <source>
        <dbReference type="PROSITE" id="PS50069"/>
    </source>
</evidence>
<dbReference type="GO" id="GO:0005634">
    <property type="term" value="C:nucleus"/>
    <property type="evidence" value="ECO:0007669"/>
    <property type="project" value="UniProtKB-SubCell"/>
</dbReference>
<comment type="function">
    <text evidence="21">Serine/threonine protein kinase which activates checkpoint signaling upon genotoxic stresses such as ionizing radiation (IR), ultraviolet light (UV), or DNA replication stalling, thereby acting as a DNA damage sensor. Recognizes the substrate consensus sequence [ST]-Q. Phosphorylates histone H2A to form H2AS128ph (gamma-H2A) at sites of DNA damage, involved in the regulation of DNA damage response mechanism. Required for the control of telomere length and genome stability.</text>
</comment>
<evidence type="ECO:0000256" key="15">
    <source>
        <dbReference type="ARBA" id="ARBA00022777"/>
    </source>
</evidence>
<evidence type="ECO:0000256" key="5">
    <source>
        <dbReference type="ARBA" id="ARBA00011370"/>
    </source>
</evidence>
<dbReference type="SUPFAM" id="SSF75632">
    <property type="entry name" value="Cullin homology domain"/>
    <property type="match status" value="1"/>
</dbReference>
<dbReference type="SUPFAM" id="SSF48371">
    <property type="entry name" value="ARM repeat"/>
    <property type="match status" value="1"/>
</dbReference>
<dbReference type="InterPro" id="IPR000403">
    <property type="entry name" value="PI3/4_kinase_cat_dom"/>
</dbReference>
<evidence type="ECO:0000256" key="17">
    <source>
        <dbReference type="ARBA" id="ARBA00022843"/>
    </source>
</evidence>
<dbReference type="InterPro" id="IPR036940">
    <property type="entry name" value="PI3/4_kinase_cat_sf"/>
</dbReference>
<dbReference type="Pfam" id="PF00454">
    <property type="entry name" value="PI3_PI4_kinase"/>
    <property type="match status" value="1"/>
</dbReference>
<keyword evidence="11" id="KW-0723">Serine/threonine-protein kinase</keyword>
<dbReference type="PANTHER" id="PTHR37079">
    <property type="entry name" value="SERINE/THREONINE-PROTEIN KINASE ATM"/>
    <property type="match status" value="1"/>
</dbReference>
<comment type="similarity">
    <text evidence="4">Belongs to the PI3/PI4-kinase family. ATM subfamily.</text>
</comment>
<dbReference type="InterPro" id="IPR016159">
    <property type="entry name" value="Cullin_repeat-like_dom_sf"/>
</dbReference>
<dbReference type="GO" id="GO:0006281">
    <property type="term" value="P:DNA repair"/>
    <property type="evidence" value="ECO:0007669"/>
    <property type="project" value="InterPro"/>
</dbReference>
<dbReference type="PANTHER" id="PTHR37079:SF4">
    <property type="entry name" value="SERINE_THREONINE-PROTEIN KINASE ATM"/>
    <property type="match status" value="1"/>
</dbReference>
<evidence type="ECO:0000313" key="35">
    <source>
        <dbReference type="Proteomes" id="UP000813444"/>
    </source>
</evidence>
<dbReference type="Pfam" id="PF02259">
    <property type="entry name" value="FAT"/>
    <property type="match status" value="1"/>
</dbReference>
<evidence type="ECO:0000256" key="21">
    <source>
        <dbReference type="ARBA" id="ARBA00025079"/>
    </source>
</evidence>
<feature type="region of interest" description="Disordered" evidence="30">
    <location>
        <begin position="2861"/>
        <end position="2890"/>
    </location>
</feature>
<dbReference type="PROSITE" id="PS50290">
    <property type="entry name" value="PI3_4_KINASE_3"/>
    <property type="match status" value="1"/>
</dbReference>
<evidence type="ECO:0000256" key="8">
    <source>
        <dbReference type="ARBA" id="ARBA00020288"/>
    </source>
</evidence>
<gene>
    <name evidence="34" type="ORF">B0I35DRAFT_480106</name>
</gene>
<dbReference type="SMART" id="SM00182">
    <property type="entry name" value="CULLIN"/>
    <property type="match status" value="1"/>
</dbReference>
<dbReference type="SMART" id="SM01342">
    <property type="entry name" value="TAN"/>
    <property type="match status" value="1"/>
</dbReference>
<dbReference type="InterPro" id="IPR014009">
    <property type="entry name" value="PIK_FAT"/>
</dbReference>
<dbReference type="GO" id="GO:0004674">
    <property type="term" value="F:protein serine/threonine kinase activity"/>
    <property type="evidence" value="ECO:0007669"/>
    <property type="project" value="UniProtKB-KW"/>
</dbReference>
<dbReference type="Pfam" id="PF10557">
    <property type="entry name" value="Cullin_Nedd8"/>
    <property type="match status" value="1"/>
</dbReference>
<evidence type="ECO:0000256" key="27">
    <source>
        <dbReference type="ARBA" id="ARBA00048679"/>
    </source>
</evidence>
<evidence type="ECO:0000256" key="4">
    <source>
        <dbReference type="ARBA" id="ARBA00010769"/>
    </source>
</evidence>
<dbReference type="InterPro" id="IPR003151">
    <property type="entry name" value="PIK-rel_kinase_FAT"/>
</dbReference>
<evidence type="ECO:0000256" key="2">
    <source>
        <dbReference type="ARBA" id="ARBA00004574"/>
    </source>
</evidence>
<dbReference type="PROSITE" id="PS00915">
    <property type="entry name" value="PI3_4_KINASE_1"/>
    <property type="match status" value="1"/>
</dbReference>
<feature type="compositionally biased region" description="Polar residues" evidence="30">
    <location>
        <begin position="2872"/>
        <end position="2886"/>
    </location>
</feature>
<dbReference type="EC" id="2.7.11.1" evidence="6"/>
<evidence type="ECO:0000256" key="22">
    <source>
        <dbReference type="ARBA" id="ARBA00030020"/>
    </source>
</evidence>
<dbReference type="InterPro" id="IPR036388">
    <property type="entry name" value="WH-like_DNA-bd_sf"/>
</dbReference>
<name>A0A8K0SNG3_9HYPO</name>
<keyword evidence="13" id="KW-0547">Nucleotide-binding</keyword>
<keyword evidence="16" id="KW-0067">ATP-binding</keyword>
<dbReference type="SUPFAM" id="SSF56112">
    <property type="entry name" value="Protein kinase-like (PK-like)"/>
    <property type="match status" value="1"/>
</dbReference>
<evidence type="ECO:0000256" key="23">
    <source>
        <dbReference type="ARBA" id="ARBA00030222"/>
    </source>
</evidence>
<dbReference type="GO" id="GO:0000781">
    <property type="term" value="C:chromosome, telomeric region"/>
    <property type="evidence" value="ECO:0007669"/>
    <property type="project" value="UniProtKB-SubCell"/>
</dbReference>
<evidence type="ECO:0000256" key="3">
    <source>
        <dbReference type="ARBA" id="ARBA00006019"/>
    </source>
</evidence>
<comment type="similarity">
    <text evidence="3 28 29">Belongs to the cullin family.</text>
</comment>
<keyword evidence="14" id="KW-0227">DNA damage</keyword>
<dbReference type="OrthoDB" id="381190at2759"/>
<evidence type="ECO:0000256" key="7">
    <source>
        <dbReference type="ARBA" id="ARBA00014619"/>
    </source>
</evidence>
<dbReference type="InterPro" id="IPR021668">
    <property type="entry name" value="TAN"/>
</dbReference>
<dbReference type="InterPro" id="IPR059120">
    <property type="entry name" value="Cullin-like_AB"/>
</dbReference>
<dbReference type="PROSITE" id="PS00916">
    <property type="entry name" value="PI3_4_KINASE_2"/>
    <property type="match status" value="1"/>
</dbReference>
<keyword evidence="12" id="KW-0808">Transferase</keyword>
<dbReference type="InterPro" id="IPR019559">
    <property type="entry name" value="Cullin_neddylation_domain"/>
</dbReference>
<dbReference type="InterPro" id="IPR018936">
    <property type="entry name" value="PI3/4_kinase_CS"/>
</dbReference>
<accession>A0A8K0SNG3</accession>
<evidence type="ECO:0000256" key="12">
    <source>
        <dbReference type="ARBA" id="ARBA00022679"/>
    </source>
</evidence>
<dbReference type="Gene3D" id="3.30.230.130">
    <property type="entry name" value="Cullin, Chain C, Domain 2"/>
    <property type="match status" value="1"/>
</dbReference>
<evidence type="ECO:0000256" key="29">
    <source>
        <dbReference type="RuleBase" id="RU003829"/>
    </source>
</evidence>
<keyword evidence="17" id="KW-0832">Ubl conjugation</keyword>
<keyword evidence="18" id="KW-0156">Chromatin regulator</keyword>
<evidence type="ECO:0000256" key="28">
    <source>
        <dbReference type="PROSITE-ProRule" id="PRU00330"/>
    </source>
</evidence>
<feature type="region of interest" description="Disordered" evidence="30">
    <location>
        <begin position="1"/>
        <end position="21"/>
    </location>
</feature>
<dbReference type="Pfam" id="PF26557">
    <property type="entry name" value="Cullin_AB"/>
    <property type="match status" value="1"/>
</dbReference>
<comment type="subunit">
    <text evidence="5">Associates with DNA double-strand breaks.</text>
</comment>
<evidence type="ECO:0000256" key="24">
    <source>
        <dbReference type="ARBA" id="ARBA00031460"/>
    </source>
</evidence>
<evidence type="ECO:0000256" key="1">
    <source>
        <dbReference type="ARBA" id="ARBA00004123"/>
    </source>
</evidence>
<dbReference type="GO" id="GO:0006325">
    <property type="term" value="P:chromatin organization"/>
    <property type="evidence" value="ECO:0007669"/>
    <property type="project" value="UniProtKB-KW"/>
</dbReference>
<dbReference type="Gene3D" id="1.20.1310.10">
    <property type="entry name" value="Cullin Repeats"/>
    <property type="match status" value="4"/>
</dbReference>
<dbReference type="PROSITE" id="PS50069">
    <property type="entry name" value="CULLIN_2"/>
    <property type="match status" value="1"/>
</dbReference>
<feature type="region of interest" description="Disordered" evidence="30">
    <location>
        <begin position="2908"/>
        <end position="2954"/>
    </location>
</feature>
<dbReference type="FunFam" id="1.20.1310.10:FF:000031">
    <property type="entry name" value="Ubiquitin ligase subunit CulD"/>
    <property type="match status" value="1"/>
</dbReference>
<keyword evidence="10" id="KW-1017">Isopeptide bond</keyword>
<evidence type="ECO:0000256" key="30">
    <source>
        <dbReference type="SAM" id="MobiDB-lite"/>
    </source>
</evidence>
<organism evidence="34 35">
    <name type="scientific">Stachybotrys elegans</name>
    <dbReference type="NCBI Taxonomy" id="80388"/>
    <lineage>
        <taxon>Eukaryota</taxon>
        <taxon>Fungi</taxon>
        <taxon>Dikarya</taxon>
        <taxon>Ascomycota</taxon>
        <taxon>Pezizomycotina</taxon>
        <taxon>Sordariomycetes</taxon>
        <taxon>Hypocreomycetidae</taxon>
        <taxon>Hypocreales</taxon>
        <taxon>Stachybotryaceae</taxon>
        <taxon>Stachybotrys</taxon>
    </lineage>
</organism>
<evidence type="ECO:0000256" key="10">
    <source>
        <dbReference type="ARBA" id="ARBA00022499"/>
    </source>
</evidence>
<dbReference type="Gene3D" id="3.30.1010.10">
    <property type="entry name" value="Phosphatidylinositol 3-kinase Catalytic Subunit, Chain A, domain 4"/>
    <property type="match status" value="1"/>
</dbReference>
<keyword evidence="19" id="KW-0779">Telomere</keyword>
<evidence type="ECO:0000256" key="20">
    <source>
        <dbReference type="ARBA" id="ARBA00023242"/>
    </source>
</evidence>
<evidence type="ECO:0000256" key="19">
    <source>
        <dbReference type="ARBA" id="ARBA00022895"/>
    </source>
</evidence>
<comment type="caution">
    <text evidence="34">The sequence shown here is derived from an EMBL/GenBank/DDBJ whole genome shotgun (WGS) entry which is preliminary data.</text>
</comment>
<evidence type="ECO:0000256" key="13">
    <source>
        <dbReference type="ARBA" id="ARBA00022741"/>
    </source>
</evidence>
<dbReference type="SMART" id="SM00884">
    <property type="entry name" value="Cullin_Nedd8"/>
    <property type="match status" value="1"/>
</dbReference>
<dbReference type="Pfam" id="PF00888">
    <property type="entry name" value="Cullin"/>
    <property type="match status" value="1"/>
</dbReference>
<keyword evidence="35" id="KW-1185">Reference proteome</keyword>
<dbReference type="InterPro" id="IPR036317">
    <property type="entry name" value="Cullin_homology_sf"/>
</dbReference>
<evidence type="ECO:0000256" key="6">
    <source>
        <dbReference type="ARBA" id="ARBA00012513"/>
    </source>
</evidence>
<dbReference type="FunFam" id="1.10.10.10:FF:000014">
    <property type="entry name" value="Cullin 1"/>
    <property type="match status" value="1"/>
</dbReference>
<dbReference type="InterPro" id="IPR016024">
    <property type="entry name" value="ARM-type_fold"/>
</dbReference>
<feature type="domain" description="FAT" evidence="33">
    <location>
        <begin position="1867"/>
        <end position="2469"/>
    </location>
</feature>
<dbReference type="InterPro" id="IPR011009">
    <property type="entry name" value="Kinase-like_dom_sf"/>
</dbReference>
<dbReference type="CDD" id="cd05171">
    <property type="entry name" value="PIKKc_ATM"/>
    <property type="match status" value="1"/>
</dbReference>
<dbReference type="InterPro" id="IPR038980">
    <property type="entry name" value="ATM_plant"/>
</dbReference>
<dbReference type="InterPro" id="IPR001373">
    <property type="entry name" value="Cullin_N"/>
</dbReference>
<keyword evidence="9" id="KW-0158">Chromosome</keyword>
<comment type="catalytic activity">
    <reaction evidence="27">
        <text>L-seryl-[protein] + ATP = O-phospho-L-seryl-[protein] + ADP + H(+)</text>
        <dbReference type="Rhea" id="RHEA:17989"/>
        <dbReference type="Rhea" id="RHEA-COMP:9863"/>
        <dbReference type="Rhea" id="RHEA-COMP:11604"/>
        <dbReference type="ChEBI" id="CHEBI:15378"/>
        <dbReference type="ChEBI" id="CHEBI:29999"/>
        <dbReference type="ChEBI" id="CHEBI:30616"/>
        <dbReference type="ChEBI" id="CHEBI:83421"/>
        <dbReference type="ChEBI" id="CHEBI:456216"/>
        <dbReference type="EC" id="2.7.11.1"/>
    </reaction>
</comment>
<dbReference type="InterPro" id="IPR036390">
    <property type="entry name" value="WH_DNA-bd_sf"/>
</dbReference>
<keyword evidence="20" id="KW-0539">Nucleus</keyword>
<dbReference type="Pfam" id="PF11640">
    <property type="entry name" value="TAN"/>
    <property type="match status" value="1"/>
</dbReference>
<proteinExistence type="inferred from homology"/>
<dbReference type="GO" id="GO:0006511">
    <property type="term" value="P:ubiquitin-dependent protein catabolic process"/>
    <property type="evidence" value="ECO:0007669"/>
    <property type="project" value="InterPro"/>
</dbReference>
<dbReference type="InterPro" id="IPR016158">
    <property type="entry name" value="Cullin_homology"/>
</dbReference>
<evidence type="ECO:0000256" key="25">
    <source>
        <dbReference type="ARBA" id="ARBA00032467"/>
    </source>
</evidence>
<evidence type="ECO:0000256" key="16">
    <source>
        <dbReference type="ARBA" id="ARBA00022840"/>
    </source>
</evidence>
<evidence type="ECO:0000256" key="18">
    <source>
        <dbReference type="ARBA" id="ARBA00022853"/>
    </source>
</evidence>
<evidence type="ECO:0000256" key="11">
    <source>
        <dbReference type="ARBA" id="ARBA00022527"/>
    </source>
</evidence>
<dbReference type="EMBL" id="JAGPNK010000009">
    <property type="protein sequence ID" value="KAH7313419.1"/>
    <property type="molecule type" value="Genomic_DNA"/>
</dbReference>
<dbReference type="GO" id="GO:0005524">
    <property type="term" value="F:ATP binding"/>
    <property type="evidence" value="ECO:0007669"/>
    <property type="project" value="UniProtKB-KW"/>
</dbReference>
<dbReference type="Gene3D" id="1.10.10.10">
    <property type="entry name" value="Winged helix-like DNA-binding domain superfamily/Winged helix DNA-binding domain"/>
    <property type="match status" value="1"/>
</dbReference>
<sequence>MSSTVMSLANEVKAGSKRDREKAVDELAQLLNPRNGNGNVNGNGNGNGNASLNELGDKSYHVLFEALFSFVLGEKPDYYGKKRAQAVTNPAGNRLSKCARAVRMAVGRGASKLGRKTLFAVIDHITQVLPGPDGEFVPPLLPNYVKSLAELLSRQAHAELLSTQDGARWDACVDFFIDIIEDTLPEDIQTDNAHIRASPAPSITTARVTRGAGLASQSQKRATSGDGGPLRDALEGLCHLALASNAPLARRSKPLSSLVLRILSYTQLSLGSIQTLCFTLTNTVLSATQYDDFPHTSTVLRDLVPLMSYWWRAEKVSQDELIRALRNEISRTILLTRLHLEHLAFVKKDARVLADLEELAEPLWLEYSKRGEAFRLQFTDITFAVSSLPKDCLKVMLFGLRPHNLEGESQWALIQSLAFLEGILLGSQKRDLSSELGDGEQPRKKRRTAQDLNRIRLRLRDSDHAVRQTALQLIPFLLHDNAIKTAEAAELLEDLLGCARDKNATTASWALVACASCAPRLELQQNYDDIWKQLWHIATRAVSLPSTSRAASVLLHTVMECEILPYHTIADDVNNIVTTADVNGPAILCDTSLSLMFHLFHVRNSRLPSASQITCSHMIRWLFLKWNPGELGYASFQSSHVPLMDFVNLARICCGAQPISSSKQRYVTGTALTETWGAQKKVEPLAQYLLLLDHKDDECRARVCEFMAKPSSSPHAADSNSFYTSKKLVLELMFPKLEELSEICASWVKKARDGGTQISSGRFQSLISACIIGAMLLPQIGDLNSTQSSSMEQYLRSLAERAMNAALESVEPQTFMNMALKLVEPYVPNLDTHSLTQFRADNIGLLRLLTDIAAAIEARNTTQPLGSYTDIMDLDEEFESHSSNGPSQAGVMAIPRHDMQMRLSPVSFYANTRKRLGLLRTVLDDAGQVGLVPESFVHELLELSDDDLLTCHELLVELCESDLIVDSGIALRIIERLGGIVSQLEYRCCEVALVTCIEVINGMHGIWLQDDGALAESVGDLYHHFIKKCLPSNMFPPKVQISIAQLLFTLMGENPGYGSELGLESCRTSLLSILHDAPMTVKYYISDRVADIFELFVLMVHDEVFVDVLDKLPTAPDDIAGIAFRLWVLSRLACRWSTLLRRCTYHIFETPGKIPASTDYAARCLESVSEHLGLESSRELFHLFSGQILYTWLENDAVEDIPYTIFRFPSLADLLRASQAEAVGLMLMRRQDDAFAELARQLKMKEADLIKANFSTAFSYSLIFANQAAGIKRQTVEDRLSNALGVQLYMQLLHSHFVDMVFLFFDVIDQEDTIEKVLGRHPDLAHAKSTLESIKKISHSSANLPVNQQPLFRAKYVIHELLHLSHRTEYELNDLWTPALVVSVARRLLNTVHPVLGSLHACSVLRKVRILVCLAGPIALESYCLEMLLNSIRGFIVDSECADDALGITQYLLAKGAQYLSQRPSFVCGYALSTLASLRVFLESSQASTTQESQFKATMSKAQTFHQWFRKYLESYTSPAFKDSQQSEAFKSITRSAASIRASGNAEKDTAEAKLLLDILQDQSADTRLLDEPSRQLALQLLCGNFTVPVHIRDDILGSDEDAMRFAVNVWKSCKAHELSNNYLSWSGRVIGRAFSASGEIPYGILHESRLVPYRKPVSDLNGSEVGILALLQDLTSDPDSMKAGLAESALRRAISEAVLQQDDPLIEACQQSLTESLYISSQWGRYHCPPSEKDTTIASLDEHAVWAEDVGSPAWLSNLTIYLARSVPESTLLSVLPPILAKVKGFAAKAFSFVVHLVLYFQLEQQQTTKRSMSVALKTWLRSTKPAAKDNIKLLVELILYLRTQEYPKESSIADRMHWLDVDYAMAASTASWCGMYKTALLFVELVNTDGTRSSRRSSAAKEVDVHDTLLSIFENIDDPDAYYGLPEDASLSNVLARVEYENEGSKSLAFRGAQYDSHVRLRNTASEADGQALVKALSTLGLSGLSHSLLQTQQSLGTTPSSLESTFRTARRLEIWSLPAPSDSHHHAVTVYRAYQSMSQATSLATVRNTIHEGFYNTMKSLAGNGYNATALRSELSSLAVLTELDDLINASDSGEMEAVVERFRSRTQWMRSGKYDDVSQILSCRGTTMSMMSQHAGLVANAKVSMSWVKQLEIRSMLLASGIYRHHQATQETLNIATTLNHMIEPCKDLNLHADAAIKVEAANALWDHGEMATSIRMLQSIDKDGSLRHQTIPVNRSDLLSEIAHKVSVARLEKPHDIQKNYLEPALKELRGTSDGPEAGLVFHQFAVFCDEQLQDPDGLEDLVRLQNLKKGKSDEVEGLKSLISSTKDTQLKNRYTHILSKEKQWLDLDEQELRRVEQTRNEFVRLSLENYLLSLIASDKHDNDALRFTALWLEKSGEEATNKAVMRHINDVPTRKFAGLVNQLTSRLQYLDTTFQKLLLELVYNICVDHPYHGMYQIWSGTKAKTQQKDGVAIQRVKANDKVAQRLAATKSVADIWLSIDKASKYYHGLAIDKNPSKYKSGAKMPLKDSAAGHNLINCLVRYRLPPPTMHIEISATKDYKNVPITTRLDPTMTIASGVSAPKIITALASNGKKYKQLVKGGHDDLRQDAIMEQVFAAVSSLLKLHRSTQQRSLGIRTYKVLPLTNSSGLIEFVPNTIPLHEFLMPAHERYYPKDLKAPQCRKEIFAVQNRTVDIRVSAYRKVTEKFHPVMRYFFMEYFVDPDEWFEKRLAYTRSTAAISMLGHVLGLGDRHGHNILLDTKTGEVVHIDLGVAFEAGRILPVPELVPFRLTRDIVDGMGITKTEGVFRRCCEFTLDALREEEYSIMTILDVLRYDPLYTWSVSPLRLEKLQKARHAGEDVVEGGENDVQTKGKTGGHTNEPSEAERALEVVRKKLSKTLSVTATQSFMTDVPSSPSRRRPRLPSSSSPASSASPSSTPKRPKISDKPKPIMATAAVKGKLPERIDLTGRPSAFQPHVGAKKLVIKNLRKPDGRDTRVEEYYARTEKDLEEAIQAILSSRRPAVPLEKLYRGIEDICRNGNADKLCRMMKGRIEAHLQREVLPRIDRAAGTSNVAVLRNVLAEWKTWNSQALLLRSTFSFLDRTYLLRESQPSLNDIAITQFRRMAFPSQPQVYQNAPGKKAVEGICDLVEADRRGDDSMDSALLRDSTMMLHVLGVYVSHFEPVFLSLSAAYFDEFAKSRSTSSLREYISACERLLQREDDRCMAYNLDSSTEKQLLDSAHKILIEDYSEKLLDKDSMSKLLQDRNVEAMKGLYSLLRLSDIHKKMRAPWELFIKETGASIIGDKERGDDMVLRLLDLRRLLDLMIRDAFGKNDDFLWSMRDAFGRFMNDRTVAACWSSGTAKIGEMTAKYIDMLMRGGIKALPKEMLSDVKDRATAEKEGQASTADEDAELDRQLDQALELFRFIEGKDAFEAFYKKDLARRLLMGRSASRDAERNMLTKLRSECGSNFTHNLEQMFKDQELAKDEMESYEVSRKASSGRQSALDLNVMILSAAAWPTYPDVRLNVPDEVATEMEQFDAYYRKQHTGRTLTWKHSLAHCAIKAVFPRGTKELLVSAFQGTVLMLFNSVPADGFLSYEQISTSTGLQGDDLVRTLQSLACGKIRVLVKHPKGRDVNKTDTFTYNKGFSDLKYRIKINQIQLKETKEENKATYERIAQDRRFETQAAIVRIMKSRKTMGHSDLVAEVINLTKKRGSVEPAEIKKEIESLIEKDYLEREGNAYTYLA</sequence>
<evidence type="ECO:0000313" key="34">
    <source>
        <dbReference type="EMBL" id="KAH7313419.1"/>
    </source>
</evidence>
<evidence type="ECO:0000256" key="26">
    <source>
        <dbReference type="ARBA" id="ARBA00047899"/>
    </source>
</evidence>
<evidence type="ECO:0000259" key="32">
    <source>
        <dbReference type="PROSITE" id="PS50290"/>
    </source>
</evidence>
<evidence type="ECO:0000256" key="9">
    <source>
        <dbReference type="ARBA" id="ARBA00022454"/>
    </source>
</evidence>
<evidence type="ECO:0000256" key="14">
    <source>
        <dbReference type="ARBA" id="ARBA00022763"/>
    </source>
</evidence>
<dbReference type="Proteomes" id="UP000813444">
    <property type="component" value="Unassembled WGS sequence"/>
</dbReference>
<dbReference type="PROSITE" id="PS51189">
    <property type="entry name" value="FAT"/>
    <property type="match status" value="1"/>
</dbReference>
<comment type="subcellular location">
    <subcellularLocation>
        <location evidence="2">Chromosome</location>
        <location evidence="2">Telomere</location>
    </subcellularLocation>
    <subcellularLocation>
        <location evidence="1">Nucleus</location>
    </subcellularLocation>
</comment>
<comment type="catalytic activity">
    <reaction evidence="26">
        <text>L-threonyl-[protein] + ATP = O-phospho-L-threonyl-[protein] + ADP + H(+)</text>
        <dbReference type="Rhea" id="RHEA:46608"/>
        <dbReference type="Rhea" id="RHEA-COMP:11060"/>
        <dbReference type="Rhea" id="RHEA-COMP:11605"/>
        <dbReference type="ChEBI" id="CHEBI:15378"/>
        <dbReference type="ChEBI" id="CHEBI:30013"/>
        <dbReference type="ChEBI" id="CHEBI:30616"/>
        <dbReference type="ChEBI" id="CHEBI:61977"/>
        <dbReference type="ChEBI" id="CHEBI:456216"/>
        <dbReference type="EC" id="2.7.11.1"/>
    </reaction>
</comment>
<dbReference type="SUPFAM" id="SSF46785">
    <property type="entry name" value="Winged helix' DNA-binding domain"/>
    <property type="match status" value="1"/>
</dbReference>
<dbReference type="InterPro" id="IPR044107">
    <property type="entry name" value="PIKKc_ATM"/>
</dbReference>
<feature type="compositionally biased region" description="Low complexity" evidence="30">
    <location>
        <begin position="2927"/>
        <end position="2943"/>
    </location>
</feature>
<reference evidence="34" key="1">
    <citation type="journal article" date="2021" name="Nat. Commun.">
        <title>Genetic determinants of endophytism in the Arabidopsis root mycobiome.</title>
        <authorList>
            <person name="Mesny F."/>
            <person name="Miyauchi S."/>
            <person name="Thiergart T."/>
            <person name="Pickel B."/>
            <person name="Atanasova L."/>
            <person name="Karlsson M."/>
            <person name="Huettel B."/>
            <person name="Barry K.W."/>
            <person name="Haridas S."/>
            <person name="Chen C."/>
            <person name="Bauer D."/>
            <person name="Andreopoulos W."/>
            <person name="Pangilinan J."/>
            <person name="LaButti K."/>
            <person name="Riley R."/>
            <person name="Lipzen A."/>
            <person name="Clum A."/>
            <person name="Drula E."/>
            <person name="Henrissat B."/>
            <person name="Kohler A."/>
            <person name="Grigoriev I.V."/>
            <person name="Martin F.M."/>
            <person name="Hacquard S."/>
        </authorList>
    </citation>
    <scope>NUCLEOTIDE SEQUENCE</scope>
    <source>
        <strain evidence="34">MPI-CAGE-CH-0235</strain>
    </source>
</reference>
<dbReference type="SUPFAM" id="SSF74788">
    <property type="entry name" value="Cullin repeat-like"/>
    <property type="match status" value="1"/>
</dbReference>